<sequence>MYASLFEVSQWWQGRLTYWERRKITLISCFGGKKWLTRNEKKHII</sequence>
<dbReference type="AlphaFoldDB" id="A0A3P6H9N3"/>
<gene>
    <name evidence="1" type="ORF">BOLSC28T60393H</name>
</gene>
<protein>
    <submittedName>
        <fullName evidence="1">Uncharacterized protein</fullName>
    </submittedName>
</protein>
<proteinExistence type="predicted"/>
<dbReference type="EMBL" id="LR031888">
    <property type="protein sequence ID" value="VDD65165.1"/>
    <property type="molecule type" value="Genomic_DNA"/>
</dbReference>
<evidence type="ECO:0000313" key="1">
    <source>
        <dbReference type="EMBL" id="VDD65165.1"/>
    </source>
</evidence>
<reference evidence="1" key="1">
    <citation type="submission" date="2018-11" db="EMBL/GenBank/DDBJ databases">
        <authorList>
            <consortium name="Genoscope - CEA"/>
            <person name="William W."/>
        </authorList>
    </citation>
    <scope>NUCLEOTIDE SEQUENCE</scope>
</reference>
<accession>A0A3P6H9N3</accession>
<organism evidence="1">
    <name type="scientific">Brassica oleracea</name>
    <name type="common">Wild cabbage</name>
    <dbReference type="NCBI Taxonomy" id="3712"/>
    <lineage>
        <taxon>Eukaryota</taxon>
        <taxon>Viridiplantae</taxon>
        <taxon>Streptophyta</taxon>
        <taxon>Embryophyta</taxon>
        <taxon>Tracheophyta</taxon>
        <taxon>Spermatophyta</taxon>
        <taxon>Magnoliopsida</taxon>
        <taxon>eudicotyledons</taxon>
        <taxon>Gunneridae</taxon>
        <taxon>Pentapetalae</taxon>
        <taxon>rosids</taxon>
        <taxon>malvids</taxon>
        <taxon>Brassicales</taxon>
        <taxon>Brassicaceae</taxon>
        <taxon>Brassiceae</taxon>
        <taxon>Brassica</taxon>
    </lineage>
</organism>
<name>A0A3P6H9N3_BRAOL</name>